<keyword evidence="3" id="KW-1185">Reference proteome</keyword>
<dbReference type="EMBL" id="CP016895">
    <property type="protein sequence ID" value="AOA57704.1"/>
    <property type="molecule type" value="Genomic_DNA"/>
</dbReference>
<evidence type="ECO:0000259" key="1">
    <source>
        <dbReference type="Pfam" id="PF00561"/>
    </source>
</evidence>
<evidence type="ECO:0000313" key="3">
    <source>
        <dbReference type="Proteomes" id="UP000093391"/>
    </source>
</evidence>
<dbReference type="InterPro" id="IPR029058">
    <property type="entry name" value="AB_hydrolase_fold"/>
</dbReference>
<dbReference type="RefSeq" id="WP_067553122.1">
    <property type="nucleotide sequence ID" value="NZ_CP016895.1"/>
</dbReference>
<evidence type="ECO:0000313" key="2">
    <source>
        <dbReference type="EMBL" id="AOA57704.1"/>
    </source>
</evidence>
<keyword evidence="2" id="KW-0378">Hydrolase</keyword>
<organism evidence="2 3">
    <name type="scientific">Acinetobacter larvae</name>
    <dbReference type="NCBI Taxonomy" id="1789224"/>
    <lineage>
        <taxon>Bacteria</taxon>
        <taxon>Pseudomonadati</taxon>
        <taxon>Pseudomonadota</taxon>
        <taxon>Gammaproteobacteria</taxon>
        <taxon>Moraxellales</taxon>
        <taxon>Moraxellaceae</taxon>
        <taxon>Acinetobacter</taxon>
    </lineage>
</organism>
<sequence length="315" mass="34980">MNHSVMPFQASPYTAYMQQTQVELSNGQRLHVEIGGAPDAPTILLVMGLGAQLLFWPNSFCHALIHQGFRVIRYDNRDIGLSSKIKHRGKRLNVIKMMGRFAVGLNNQGAPYNLYDMAEDAALLIEHLKLQSVHVIGASMGGMIAQILAAKYPDKVDKLALLFTSNNRPFLPPPYPKQLYSLLGKPQSNDEQGIIDHTVKMFNSIGSPGYVNPIESLCTARRLYQRSHYPTGVRQQFLAILCTGSLLELDQQIKADTLVIHGSRDRLLPPPHGKAVAKAISGAKFELIEGMGHDIPSHFIPQLSNLFAQHFTHKN</sequence>
<dbReference type="OrthoDB" id="9798888at2"/>
<accession>A0A1B2LXM9</accession>
<dbReference type="PANTHER" id="PTHR43433">
    <property type="entry name" value="HYDROLASE, ALPHA/BETA FOLD FAMILY PROTEIN"/>
    <property type="match status" value="1"/>
</dbReference>
<gene>
    <name evidence="2" type="ORF">BFG52_04585</name>
</gene>
<dbReference type="InterPro" id="IPR000073">
    <property type="entry name" value="AB_hydrolase_1"/>
</dbReference>
<dbReference type="STRING" id="1789224.BFG52_04585"/>
<name>A0A1B2LXM9_9GAMM</name>
<dbReference type="InterPro" id="IPR050471">
    <property type="entry name" value="AB_hydrolase"/>
</dbReference>
<dbReference type="KEGG" id="ala:BFG52_04585"/>
<dbReference type="AlphaFoldDB" id="A0A1B2LXM9"/>
<dbReference type="SUPFAM" id="SSF53474">
    <property type="entry name" value="alpha/beta-Hydrolases"/>
    <property type="match status" value="1"/>
</dbReference>
<dbReference type="GO" id="GO:0046503">
    <property type="term" value="P:glycerolipid catabolic process"/>
    <property type="evidence" value="ECO:0007669"/>
    <property type="project" value="TreeGrafter"/>
</dbReference>
<protein>
    <submittedName>
        <fullName evidence="2">Alpha/beta hydrolase</fullName>
    </submittedName>
</protein>
<dbReference type="Gene3D" id="3.40.50.1820">
    <property type="entry name" value="alpha/beta hydrolase"/>
    <property type="match status" value="1"/>
</dbReference>
<dbReference type="GO" id="GO:0004806">
    <property type="term" value="F:triacylglycerol lipase activity"/>
    <property type="evidence" value="ECO:0007669"/>
    <property type="project" value="TreeGrafter"/>
</dbReference>
<dbReference type="PANTHER" id="PTHR43433:SF5">
    <property type="entry name" value="AB HYDROLASE-1 DOMAIN-CONTAINING PROTEIN"/>
    <property type="match status" value="1"/>
</dbReference>
<feature type="domain" description="AB hydrolase-1" evidence="1">
    <location>
        <begin position="41"/>
        <end position="295"/>
    </location>
</feature>
<reference evidence="2 3" key="1">
    <citation type="submission" date="2016-08" db="EMBL/GenBank/DDBJ databases">
        <authorList>
            <person name="Seilhamer J.J."/>
        </authorList>
    </citation>
    <scope>NUCLEOTIDE SEQUENCE [LARGE SCALE GENOMIC DNA]</scope>
    <source>
        <strain evidence="2 3">BRTC-1</strain>
    </source>
</reference>
<dbReference type="Proteomes" id="UP000093391">
    <property type="component" value="Chromosome"/>
</dbReference>
<proteinExistence type="predicted"/>
<dbReference type="Pfam" id="PF00561">
    <property type="entry name" value="Abhydrolase_1"/>
    <property type="match status" value="1"/>
</dbReference>